<dbReference type="InterPro" id="IPR036514">
    <property type="entry name" value="SGNH_hydro_sf"/>
</dbReference>
<protein>
    <submittedName>
        <fullName evidence="2">G-D-S-L family lipolytic protein</fullName>
    </submittedName>
</protein>
<comment type="caution">
    <text evidence="2">The sequence shown here is derived from an EMBL/GenBank/DDBJ whole genome shotgun (WGS) entry which is preliminary data.</text>
</comment>
<evidence type="ECO:0000259" key="1">
    <source>
        <dbReference type="Pfam" id="PF13472"/>
    </source>
</evidence>
<dbReference type="EMBL" id="JADEWZ010000035">
    <property type="protein sequence ID" value="MBE9117991.1"/>
    <property type="molecule type" value="Genomic_DNA"/>
</dbReference>
<dbReference type="AlphaFoldDB" id="A0A8J7E019"/>
<dbReference type="SUPFAM" id="SSF52266">
    <property type="entry name" value="SGNH hydrolase"/>
    <property type="match status" value="1"/>
</dbReference>
<proteinExistence type="predicted"/>
<organism evidence="2 3">
    <name type="scientific">Lusitaniella coriacea LEGE 07157</name>
    <dbReference type="NCBI Taxonomy" id="945747"/>
    <lineage>
        <taxon>Bacteria</taxon>
        <taxon>Bacillati</taxon>
        <taxon>Cyanobacteriota</taxon>
        <taxon>Cyanophyceae</taxon>
        <taxon>Spirulinales</taxon>
        <taxon>Lusitaniellaceae</taxon>
        <taxon>Lusitaniella</taxon>
    </lineage>
</organism>
<sequence length="241" mass="27623">MQILASPSSSPHVSQTPIGQPLKIIALGDSLVYGFGDPERGGWVEQLRRWWMSPDSGGHVLYNLGIRGDRAQQVSQRLEVEFKHRGELRNRVPDLIILSVGTNDSPRLGRVDGRNYTDFDEFEVQINHLLFRAQQLCPVLFVGMIPVDETKMPFLDCFYYTHADQHRYKEATRRACQQHQIPYLDLFDRWMARGETWQQQRLTSDGLHPNTLGYQALFEDVLGWEALSVYTRTTNAFGIGG</sequence>
<reference evidence="2" key="1">
    <citation type="submission" date="2020-10" db="EMBL/GenBank/DDBJ databases">
        <authorList>
            <person name="Castelo-Branco R."/>
            <person name="Eusebio N."/>
            <person name="Adriana R."/>
            <person name="Vieira A."/>
            <person name="Brugerolle De Fraissinette N."/>
            <person name="Rezende De Castro R."/>
            <person name="Schneider M.P."/>
            <person name="Vasconcelos V."/>
            <person name="Leao P.N."/>
        </authorList>
    </citation>
    <scope>NUCLEOTIDE SEQUENCE</scope>
    <source>
        <strain evidence="2">LEGE 07157</strain>
    </source>
</reference>
<evidence type="ECO:0000313" key="3">
    <source>
        <dbReference type="Proteomes" id="UP000654482"/>
    </source>
</evidence>
<gene>
    <name evidence="2" type="ORF">IQ249_19005</name>
</gene>
<dbReference type="InterPro" id="IPR013830">
    <property type="entry name" value="SGNH_hydro"/>
</dbReference>
<dbReference type="PANTHER" id="PTHR30383:SF5">
    <property type="entry name" value="SGNH HYDROLASE-TYPE ESTERASE DOMAIN-CONTAINING PROTEIN"/>
    <property type="match status" value="1"/>
</dbReference>
<dbReference type="InterPro" id="IPR051532">
    <property type="entry name" value="Ester_Hydrolysis_Enzymes"/>
</dbReference>
<dbReference type="PANTHER" id="PTHR30383">
    <property type="entry name" value="THIOESTERASE 1/PROTEASE 1/LYSOPHOSPHOLIPASE L1"/>
    <property type="match status" value="1"/>
</dbReference>
<dbReference type="CDD" id="cd01835">
    <property type="entry name" value="SGNH_hydrolase_like_3"/>
    <property type="match status" value="1"/>
</dbReference>
<dbReference type="Proteomes" id="UP000654482">
    <property type="component" value="Unassembled WGS sequence"/>
</dbReference>
<name>A0A8J7E019_9CYAN</name>
<dbReference type="Gene3D" id="3.40.50.1110">
    <property type="entry name" value="SGNH hydrolase"/>
    <property type="match status" value="1"/>
</dbReference>
<dbReference type="RefSeq" id="WP_194031079.1">
    <property type="nucleotide sequence ID" value="NZ_JADEWZ010000035.1"/>
</dbReference>
<dbReference type="Pfam" id="PF13472">
    <property type="entry name" value="Lipase_GDSL_2"/>
    <property type="match status" value="1"/>
</dbReference>
<accession>A0A8J7E019</accession>
<evidence type="ECO:0000313" key="2">
    <source>
        <dbReference type="EMBL" id="MBE9117991.1"/>
    </source>
</evidence>
<feature type="domain" description="SGNH hydrolase-type esterase" evidence="1">
    <location>
        <begin position="26"/>
        <end position="216"/>
    </location>
</feature>
<keyword evidence="3" id="KW-1185">Reference proteome</keyword>
<dbReference type="GO" id="GO:0004622">
    <property type="term" value="F:phosphatidylcholine lysophospholipase activity"/>
    <property type="evidence" value="ECO:0007669"/>
    <property type="project" value="TreeGrafter"/>
</dbReference>